<feature type="compositionally biased region" description="Pro residues" evidence="1">
    <location>
        <begin position="209"/>
        <end position="221"/>
    </location>
</feature>
<feature type="region of interest" description="Disordered" evidence="1">
    <location>
        <begin position="143"/>
        <end position="227"/>
    </location>
</feature>
<protein>
    <submittedName>
        <fullName evidence="3">Hypp8920 protein</fullName>
    </submittedName>
</protein>
<name>A0A8J9ZAA1_BRALA</name>
<dbReference type="EMBL" id="OV696703">
    <property type="protein sequence ID" value="CAH1250818.1"/>
    <property type="molecule type" value="Genomic_DNA"/>
</dbReference>
<proteinExistence type="predicted"/>
<evidence type="ECO:0000256" key="1">
    <source>
        <dbReference type="SAM" id="MobiDB-lite"/>
    </source>
</evidence>
<keyword evidence="2" id="KW-0472">Membrane</keyword>
<reference evidence="3" key="1">
    <citation type="submission" date="2022-01" db="EMBL/GenBank/DDBJ databases">
        <authorList>
            <person name="Braso-Vives M."/>
        </authorList>
    </citation>
    <scope>NUCLEOTIDE SEQUENCE</scope>
</reference>
<organism evidence="3 4">
    <name type="scientific">Branchiostoma lanceolatum</name>
    <name type="common">Common lancelet</name>
    <name type="synonym">Amphioxus lanceolatum</name>
    <dbReference type="NCBI Taxonomy" id="7740"/>
    <lineage>
        <taxon>Eukaryota</taxon>
        <taxon>Metazoa</taxon>
        <taxon>Chordata</taxon>
        <taxon>Cephalochordata</taxon>
        <taxon>Leptocardii</taxon>
        <taxon>Amphioxiformes</taxon>
        <taxon>Branchiostomatidae</taxon>
        <taxon>Branchiostoma</taxon>
    </lineage>
</organism>
<evidence type="ECO:0000256" key="2">
    <source>
        <dbReference type="SAM" id="Phobius"/>
    </source>
</evidence>
<evidence type="ECO:0000313" key="3">
    <source>
        <dbReference type="EMBL" id="CAH1250818.1"/>
    </source>
</evidence>
<dbReference type="PANTHER" id="PTHR47635:SF2">
    <property type="entry name" value="LAMG-LIKE JELLYROLL FOLD DOMAIN-CONTAINING PROTEIN"/>
    <property type="match status" value="1"/>
</dbReference>
<keyword evidence="2" id="KW-0812">Transmembrane</keyword>
<gene>
    <name evidence="3" type="primary">Hypp8920</name>
    <name evidence="3" type="ORF">BLAG_LOCUS11410</name>
</gene>
<keyword evidence="4" id="KW-1185">Reference proteome</keyword>
<feature type="compositionally biased region" description="Gly residues" evidence="1">
    <location>
        <begin position="198"/>
        <end position="207"/>
    </location>
</feature>
<dbReference type="Proteomes" id="UP000838412">
    <property type="component" value="Chromosome 18"/>
</dbReference>
<feature type="compositionally biased region" description="Basic and acidic residues" evidence="1">
    <location>
        <begin position="148"/>
        <end position="160"/>
    </location>
</feature>
<sequence>MIKLRMSSEKLSGQRCSGYRRDRSQLTVGSLVQVLSVGLATVFCVVVILELNKVTSEFDKVTTDVVKVTSKLTTVNAELTSLKIDFASLKAKLEAEKTARSSETAFRERLAVVETKIQDGVYVAGWEGNPKPNAQTNVALATEQNGTEEGKAFPEVEQPRYRSKRSANSLTLPVGGCAQGPAGRDGRDGRDGPPGRDGAPGGSGETGPAGPPGTPGPPGPQMKPELGLVGYWPLNEEHGARDVSGYGNDGVTFSTGVAEGPGGETGGAFYFHGAVGSRVEFPNNGALDTRSYITLQAWIYPQGTGPGPIFNYQPAGMRSSGWAGHFWLYPTGSDLYIHIKHPPLGRPGITQNEWQFVTATYHRTTGIQKLYRNAIEMGSDHVGDAELNTKDPVSMGARPPFTGDSRAYKGRIAHMQVYNVALTQAQIQEAMERTRYN</sequence>
<evidence type="ECO:0000313" key="4">
    <source>
        <dbReference type="Proteomes" id="UP000838412"/>
    </source>
</evidence>
<feature type="compositionally biased region" description="Basic and acidic residues" evidence="1">
    <location>
        <begin position="184"/>
        <end position="194"/>
    </location>
</feature>
<feature type="transmembrane region" description="Helical" evidence="2">
    <location>
        <begin position="28"/>
        <end position="49"/>
    </location>
</feature>
<dbReference type="InterPro" id="IPR013320">
    <property type="entry name" value="ConA-like_dom_sf"/>
</dbReference>
<dbReference type="Gene3D" id="2.60.120.200">
    <property type="match status" value="1"/>
</dbReference>
<accession>A0A8J9ZAA1</accession>
<dbReference type="PANTHER" id="PTHR47635">
    <property type="entry name" value="CUB DOMAIN-CONTAINING PROTEIN"/>
    <property type="match status" value="1"/>
</dbReference>
<dbReference type="AlphaFoldDB" id="A0A8J9ZAA1"/>
<keyword evidence="2" id="KW-1133">Transmembrane helix</keyword>
<dbReference type="SUPFAM" id="SSF49899">
    <property type="entry name" value="Concanavalin A-like lectins/glucanases"/>
    <property type="match status" value="1"/>
</dbReference>
<dbReference type="Pfam" id="PF13385">
    <property type="entry name" value="Laminin_G_3"/>
    <property type="match status" value="1"/>
</dbReference>